<comment type="caution">
    <text evidence="1">The sequence shown here is derived from an EMBL/GenBank/DDBJ whole genome shotgun (WGS) entry which is preliminary data.</text>
</comment>
<reference evidence="1 2" key="1">
    <citation type="journal article" date="2019" name="Int. J. Syst. Evol. Microbiol.">
        <title>The Global Catalogue of Microorganisms (GCM) 10K type strain sequencing project: providing services to taxonomists for standard genome sequencing and annotation.</title>
        <authorList>
            <consortium name="The Broad Institute Genomics Platform"/>
            <consortium name="The Broad Institute Genome Sequencing Center for Infectious Disease"/>
            <person name="Wu L."/>
            <person name="Ma J."/>
        </authorList>
    </citation>
    <scope>NUCLEOTIDE SEQUENCE [LARGE SCALE GENOMIC DNA]</scope>
    <source>
        <strain evidence="1 2">JCM 4805</strain>
    </source>
</reference>
<dbReference type="RefSeq" id="WP_346096448.1">
    <property type="nucleotide sequence ID" value="NZ_BAAABY010000029.1"/>
</dbReference>
<evidence type="ECO:0008006" key="3">
    <source>
        <dbReference type="Google" id="ProtNLM"/>
    </source>
</evidence>
<organism evidence="1 2">
    <name type="scientific">Streptomyces olivaceiscleroticus</name>
    <dbReference type="NCBI Taxonomy" id="68245"/>
    <lineage>
        <taxon>Bacteria</taxon>
        <taxon>Bacillati</taxon>
        <taxon>Actinomycetota</taxon>
        <taxon>Actinomycetes</taxon>
        <taxon>Kitasatosporales</taxon>
        <taxon>Streptomycetaceae</taxon>
        <taxon>Streptomyces</taxon>
    </lineage>
</organism>
<accession>A0ABN1ABD1</accession>
<evidence type="ECO:0000313" key="1">
    <source>
        <dbReference type="EMBL" id="GAA0472223.1"/>
    </source>
</evidence>
<dbReference type="Pfam" id="PF19859">
    <property type="entry name" value="DUF6333"/>
    <property type="match status" value="1"/>
</dbReference>
<proteinExistence type="predicted"/>
<dbReference type="EMBL" id="BAAABY010000029">
    <property type="protein sequence ID" value="GAA0472223.1"/>
    <property type="molecule type" value="Genomic_DNA"/>
</dbReference>
<keyword evidence="2" id="KW-1185">Reference proteome</keyword>
<name>A0ABN1ABD1_9ACTN</name>
<sequence length="238" mass="25789">MTYDSFWDFPPDEPIARHGEFSLTLIRPPFPGPGVQPPAHDPEEARRFVGDFGTIEGVVEELAPVPATDAVPLGTRADLDLVRVGCWGGVTEIKDPALAPHSGGTFPTLEQAELLERRFPDAAVVASATLDHAMTYGAWSIHHPNGARLFAAGWHGEDGWDVDGDARAVLAAFGALGFASDADLDLDADPADFDWNGLARACLKGVTSIDRRSRTMSVFRVHRSEEVVGDMEENWLET</sequence>
<protein>
    <recommendedName>
        <fullName evidence="3">DUF4253 domain-containing protein</fullName>
    </recommendedName>
</protein>
<gene>
    <name evidence="1" type="ORF">GCM10010361_40500</name>
</gene>
<evidence type="ECO:0000313" key="2">
    <source>
        <dbReference type="Proteomes" id="UP001500909"/>
    </source>
</evidence>
<dbReference type="Proteomes" id="UP001500909">
    <property type="component" value="Unassembled WGS sequence"/>
</dbReference>